<dbReference type="KEGG" id="kcm:ABWK59_06345"/>
<dbReference type="EMBL" id="CP159872">
    <property type="protein sequence ID" value="XCM78572.1"/>
    <property type="molecule type" value="Genomic_DNA"/>
</dbReference>
<evidence type="ECO:0000313" key="3">
    <source>
        <dbReference type="EMBL" id="XCM78572.1"/>
    </source>
</evidence>
<dbReference type="Gene3D" id="3.30.300.30">
    <property type="match status" value="1"/>
</dbReference>
<dbReference type="GO" id="GO:0043041">
    <property type="term" value="P:amino acid activation for nonribosomal peptide biosynthetic process"/>
    <property type="evidence" value="ECO:0007669"/>
    <property type="project" value="TreeGrafter"/>
</dbReference>
<dbReference type="FunFam" id="3.40.50.12780:FF:000012">
    <property type="entry name" value="Non-ribosomal peptide synthetase"/>
    <property type="match status" value="1"/>
</dbReference>
<dbReference type="RefSeq" id="WP_354638568.1">
    <property type="nucleotide sequence ID" value="NZ_CP159872.1"/>
</dbReference>
<gene>
    <name evidence="3" type="ORF">ABWK59_06345</name>
</gene>
<dbReference type="GO" id="GO:0044550">
    <property type="term" value="P:secondary metabolite biosynthetic process"/>
    <property type="evidence" value="ECO:0007669"/>
    <property type="project" value="TreeGrafter"/>
</dbReference>
<dbReference type="PROSITE" id="PS00455">
    <property type="entry name" value="AMP_BINDING"/>
    <property type="match status" value="1"/>
</dbReference>
<dbReference type="InterPro" id="IPR000873">
    <property type="entry name" value="AMP-dep_synth/lig_dom"/>
</dbReference>
<name>A0AAU8JRS5_9ACTN</name>
<feature type="domain" description="AMP-binding enzyme C-terminal" evidence="2">
    <location>
        <begin position="432"/>
        <end position="508"/>
    </location>
</feature>
<dbReference type="SUPFAM" id="SSF56801">
    <property type="entry name" value="Acetyl-CoA synthetase-like"/>
    <property type="match status" value="1"/>
</dbReference>
<reference evidence="3" key="1">
    <citation type="submission" date="2024-06" db="EMBL/GenBank/DDBJ databases">
        <title>The genome sequences of Kitasatospora sp. strain HUAS MG31.</title>
        <authorList>
            <person name="Mo P."/>
        </authorList>
    </citation>
    <scope>NUCLEOTIDE SEQUENCE</scope>
    <source>
        <strain evidence="3">HUAS MG31</strain>
    </source>
</reference>
<dbReference type="InterPro" id="IPR045851">
    <property type="entry name" value="AMP-bd_C_sf"/>
</dbReference>
<dbReference type="FunFam" id="3.40.50.980:FF:000001">
    <property type="entry name" value="Non-ribosomal peptide synthetase"/>
    <property type="match status" value="1"/>
</dbReference>
<dbReference type="GO" id="GO:0005829">
    <property type="term" value="C:cytosol"/>
    <property type="evidence" value="ECO:0007669"/>
    <property type="project" value="TreeGrafter"/>
</dbReference>
<dbReference type="InterPro" id="IPR025110">
    <property type="entry name" value="AMP-bd_C"/>
</dbReference>
<dbReference type="InterPro" id="IPR020845">
    <property type="entry name" value="AMP-binding_CS"/>
</dbReference>
<accession>A0AAU8JRS5</accession>
<dbReference type="PANTHER" id="PTHR45527">
    <property type="entry name" value="NONRIBOSOMAL PEPTIDE SYNTHETASE"/>
    <property type="match status" value="1"/>
</dbReference>
<dbReference type="InterPro" id="IPR010071">
    <property type="entry name" value="AA_adenyl_dom"/>
</dbReference>
<evidence type="ECO:0000259" key="2">
    <source>
        <dbReference type="Pfam" id="PF13193"/>
    </source>
</evidence>
<protein>
    <submittedName>
        <fullName evidence="3">Amino acid adenylation domain-containing protein</fullName>
    </submittedName>
</protein>
<dbReference type="PANTHER" id="PTHR45527:SF1">
    <property type="entry name" value="FATTY ACID SYNTHASE"/>
    <property type="match status" value="1"/>
</dbReference>
<dbReference type="InterPro" id="IPR042099">
    <property type="entry name" value="ANL_N_sf"/>
</dbReference>
<dbReference type="NCBIfam" id="TIGR01733">
    <property type="entry name" value="AA-adenyl-dom"/>
    <property type="match status" value="1"/>
</dbReference>
<sequence length="530" mass="56727">MNAVPATDPRPHLSTATSLPELFRRVAAARADAPAVHDDGRTLSYTELDVASDRLAGLLVRDGVRPGDLVGLLLERSADIPVGILAVMKAGAAYVPLDPTYPQERLRYMVADAGITTLVGRADQAADRGLTGVRVVAPYSDEADLPVPPGLDLSGDEPAYVIYTSGSTGNPKGCVVTHRNVLELLRGALPLFEVGPEDRWALFHSFSFDVSVWEFWASMATGATAVTVPLRIAQSPTDFLDLLAAQKVTVLGQVPSVFRSLAMAYENADRPELALRYLVFAGESIDLDTVGAFLKAYPGTAPTAVNMYGPTETTVYATHRVLTGTDFDGAVRSPIGAGLPHLGLEIRDEDLEPLADGETGELLIAGSGVAVGYLNRPELTAERFVTLDGPAGPRRYYRTGDLARKLPDGSFEYLGRNDQQVKLRGFRIELGEVEAALRTHELVRDAAVTVVTTLAGAQFFVACVVMADDAPEKPAAVLRQHAMAVLPRYMVPDRYQVVPELPLTGSGKLDRRAVHTLATPRPASARPAAG</sequence>
<dbReference type="Pfam" id="PF00501">
    <property type="entry name" value="AMP-binding"/>
    <property type="match status" value="1"/>
</dbReference>
<feature type="domain" description="AMP-dependent synthetase/ligase" evidence="1">
    <location>
        <begin position="23"/>
        <end position="374"/>
    </location>
</feature>
<dbReference type="Gene3D" id="3.40.50.12780">
    <property type="entry name" value="N-terminal domain of ligase-like"/>
    <property type="match status" value="1"/>
</dbReference>
<dbReference type="Pfam" id="PF13193">
    <property type="entry name" value="AMP-binding_C"/>
    <property type="match status" value="1"/>
</dbReference>
<dbReference type="AlphaFoldDB" id="A0AAU8JRS5"/>
<evidence type="ECO:0000259" key="1">
    <source>
        <dbReference type="Pfam" id="PF00501"/>
    </source>
</evidence>
<organism evidence="3">
    <name type="scientific">Kitasatospora camelliae</name>
    <dbReference type="NCBI Taxonomy" id="3156397"/>
    <lineage>
        <taxon>Bacteria</taxon>
        <taxon>Bacillati</taxon>
        <taxon>Actinomycetota</taxon>
        <taxon>Actinomycetes</taxon>
        <taxon>Kitasatosporales</taxon>
        <taxon>Streptomycetaceae</taxon>
        <taxon>Kitasatospora</taxon>
    </lineage>
</organism>
<proteinExistence type="predicted"/>
<dbReference type="GO" id="GO:0031177">
    <property type="term" value="F:phosphopantetheine binding"/>
    <property type="evidence" value="ECO:0007669"/>
    <property type="project" value="TreeGrafter"/>
</dbReference>